<dbReference type="EMBL" id="HBEO01004980">
    <property type="protein sequence ID" value="CAD8471355.1"/>
    <property type="molecule type" value="Transcribed_RNA"/>
</dbReference>
<dbReference type="InterPro" id="IPR050306">
    <property type="entry name" value="PfkB_Carbo_kinase"/>
</dbReference>
<reference evidence="8" key="1">
    <citation type="submission" date="2021-01" db="EMBL/GenBank/DDBJ databases">
        <authorList>
            <person name="Corre E."/>
            <person name="Pelletier E."/>
            <person name="Niang G."/>
            <person name="Scheremetjew M."/>
            <person name="Finn R."/>
            <person name="Kale V."/>
            <person name="Holt S."/>
            <person name="Cochrane G."/>
            <person name="Meng A."/>
            <person name="Brown T."/>
            <person name="Cohen L."/>
        </authorList>
    </citation>
    <scope>NUCLEOTIDE SEQUENCE</scope>
    <source>
        <strain evidence="8">CCMP325</strain>
    </source>
</reference>
<proteinExistence type="inferred from homology"/>
<evidence type="ECO:0000256" key="4">
    <source>
        <dbReference type="ARBA" id="ARBA00022777"/>
    </source>
</evidence>
<dbReference type="PROSITE" id="PS00584">
    <property type="entry name" value="PFKB_KINASES_2"/>
    <property type="match status" value="1"/>
</dbReference>
<evidence type="ECO:0000256" key="1">
    <source>
        <dbReference type="ARBA" id="ARBA00010688"/>
    </source>
</evidence>
<dbReference type="PANTHER" id="PTHR43085">
    <property type="entry name" value="HEXOKINASE FAMILY MEMBER"/>
    <property type="match status" value="1"/>
</dbReference>
<keyword evidence="4" id="KW-0418">Kinase</keyword>
<dbReference type="InterPro" id="IPR011611">
    <property type="entry name" value="PfkB_dom"/>
</dbReference>
<accession>A0A6T7MSJ2</accession>
<dbReference type="Pfam" id="PF00294">
    <property type="entry name" value="PfkB"/>
    <property type="match status" value="1"/>
</dbReference>
<dbReference type="SUPFAM" id="SSF53613">
    <property type="entry name" value="Ribokinase-like"/>
    <property type="match status" value="1"/>
</dbReference>
<dbReference type="PROSITE" id="PS00583">
    <property type="entry name" value="PFKB_KINASES_1"/>
    <property type="match status" value="1"/>
</dbReference>
<dbReference type="AlphaFoldDB" id="A0A6T7MSJ2"/>
<dbReference type="InterPro" id="IPR029056">
    <property type="entry name" value="Ribokinase-like"/>
</dbReference>
<dbReference type="GO" id="GO:0016301">
    <property type="term" value="F:kinase activity"/>
    <property type="evidence" value="ECO:0007669"/>
    <property type="project" value="UniProtKB-KW"/>
</dbReference>
<feature type="domain" description="Carbohydrate kinase PfkB" evidence="6">
    <location>
        <begin position="102"/>
        <end position="440"/>
    </location>
</feature>
<dbReference type="CDD" id="cd01167">
    <property type="entry name" value="bac_FRK"/>
    <property type="match status" value="1"/>
</dbReference>
<keyword evidence="5" id="KW-0067">ATP-binding</keyword>
<dbReference type="Gene3D" id="3.40.1190.20">
    <property type="match status" value="1"/>
</dbReference>
<organism evidence="8">
    <name type="scientific">Hanusia phi</name>
    <dbReference type="NCBI Taxonomy" id="3032"/>
    <lineage>
        <taxon>Eukaryota</taxon>
        <taxon>Cryptophyceae</taxon>
        <taxon>Pyrenomonadales</taxon>
        <taxon>Geminigeraceae</taxon>
        <taxon>Hanusia</taxon>
    </lineage>
</organism>
<sequence>MSSLFSKYSPQVGHQGENWYGKDPNELPPVLREVMEQSGMLKDGRWLTEEEMAVEYKKSNPDWEPAAWPLGSPDVGRMSAADFLANPEVGGEPDLWPLGVPRVLCIGEMLVDCIAESAEVKMGDPADKWTKFAGGAPANVACALAKLGTPAGFIGTLGDDEDGETLRRTLEECKLPLCLIQTAKGKPTRKVFVTRNEQGDRKFEGFELGAVDNYADCYLKESDLDGTWFYASEYMVTGTLSLAYEETRKTLMTLKGFCEMLNIVRFVDVNWRPMFWKQNEETAKQIILDYIQGAQIVKMTEEEASWLLGVSREKVRNKPSLILKLLPSCVCVLVTAGEEGASYAFHKHGGRLPAFEVPVVDTTGAGDAFSAGFLHKLLELTDAWQEEFVDMNMDRPLPRPHFIPSVRIAKACEDKNLAADAVLYGAAVGAMTCMEEGAIKAQPSGRLANKFFEVYSEAIEIEEEERDFQLPDFGSGLKWTYSP</sequence>
<comment type="similarity">
    <text evidence="1">Belongs to the carbohydrate kinase PfkB family.</text>
</comment>
<dbReference type="GO" id="GO:0005524">
    <property type="term" value="F:ATP binding"/>
    <property type="evidence" value="ECO:0007669"/>
    <property type="project" value="UniProtKB-KW"/>
</dbReference>
<protein>
    <recommendedName>
        <fullName evidence="6">Carbohydrate kinase PfkB domain-containing protein</fullName>
    </recommendedName>
</protein>
<evidence type="ECO:0000256" key="2">
    <source>
        <dbReference type="ARBA" id="ARBA00022679"/>
    </source>
</evidence>
<evidence type="ECO:0000256" key="5">
    <source>
        <dbReference type="ARBA" id="ARBA00022840"/>
    </source>
</evidence>
<evidence type="ECO:0000259" key="6">
    <source>
        <dbReference type="Pfam" id="PF00294"/>
    </source>
</evidence>
<name>A0A6T7MSJ2_9CRYP</name>
<dbReference type="EMBL" id="HBEO01004979">
    <property type="protein sequence ID" value="CAD8471353.1"/>
    <property type="molecule type" value="Transcribed_RNA"/>
</dbReference>
<keyword evidence="2" id="KW-0808">Transferase</keyword>
<dbReference type="InterPro" id="IPR002173">
    <property type="entry name" value="Carboh/pur_kinase_PfkB_CS"/>
</dbReference>
<gene>
    <name evidence="7" type="ORF">HPHI1048_LOCUS3536</name>
    <name evidence="8" type="ORF">HPHI1048_LOCUS3537</name>
</gene>
<dbReference type="PANTHER" id="PTHR43085:SF1">
    <property type="entry name" value="PSEUDOURIDINE KINASE-RELATED"/>
    <property type="match status" value="1"/>
</dbReference>
<evidence type="ECO:0000256" key="3">
    <source>
        <dbReference type="ARBA" id="ARBA00022741"/>
    </source>
</evidence>
<keyword evidence="3" id="KW-0547">Nucleotide-binding</keyword>
<evidence type="ECO:0000313" key="7">
    <source>
        <dbReference type="EMBL" id="CAD8471353.1"/>
    </source>
</evidence>
<evidence type="ECO:0000313" key="8">
    <source>
        <dbReference type="EMBL" id="CAD8471355.1"/>
    </source>
</evidence>